<name>A0A4P9WEX1_9FUNG</name>
<proteinExistence type="predicted"/>
<reference evidence="3" key="1">
    <citation type="journal article" date="2018" name="Nat. Microbiol.">
        <title>Leveraging single-cell genomics to expand the fungal tree of life.</title>
        <authorList>
            <person name="Ahrendt S.R."/>
            <person name="Quandt C.A."/>
            <person name="Ciobanu D."/>
            <person name="Clum A."/>
            <person name="Salamov A."/>
            <person name="Andreopoulos B."/>
            <person name="Cheng J.F."/>
            <person name="Woyke T."/>
            <person name="Pelin A."/>
            <person name="Henrissat B."/>
            <person name="Reynolds N.K."/>
            <person name="Benny G.L."/>
            <person name="Smith M.E."/>
            <person name="James T.Y."/>
            <person name="Grigoriev I.V."/>
        </authorList>
    </citation>
    <scope>NUCLEOTIDE SEQUENCE [LARGE SCALE GENOMIC DNA]</scope>
</reference>
<dbReference type="AlphaFoldDB" id="A0A4P9WEX1"/>
<dbReference type="EMBL" id="KZ995141">
    <property type="protein sequence ID" value="RKO91279.1"/>
    <property type="molecule type" value="Genomic_DNA"/>
</dbReference>
<sequence>MLGKVEGTSRPKNEIKREAFPPPPFEVPTKLHGKLATTMGGHIRENLAAAVALVIKPLQLVVQLPKHPFEEPEERVGRLWGSGDEAEKFGLENSKFFQLEELVGPPGNEKAKKFRVNTSEEQEDGMGGTDVCHHDRGVLKKYGMEVLHRA</sequence>
<evidence type="ECO:0000313" key="2">
    <source>
        <dbReference type="EMBL" id="RKO91279.1"/>
    </source>
</evidence>
<feature type="compositionally biased region" description="Basic and acidic residues" evidence="1">
    <location>
        <begin position="7"/>
        <end position="19"/>
    </location>
</feature>
<evidence type="ECO:0000256" key="1">
    <source>
        <dbReference type="SAM" id="MobiDB-lite"/>
    </source>
</evidence>
<organism evidence="2 3">
    <name type="scientific">Blyttiomyces helicus</name>
    <dbReference type="NCBI Taxonomy" id="388810"/>
    <lineage>
        <taxon>Eukaryota</taxon>
        <taxon>Fungi</taxon>
        <taxon>Fungi incertae sedis</taxon>
        <taxon>Chytridiomycota</taxon>
        <taxon>Chytridiomycota incertae sedis</taxon>
        <taxon>Chytridiomycetes</taxon>
        <taxon>Chytridiomycetes incertae sedis</taxon>
        <taxon>Blyttiomyces</taxon>
    </lineage>
</organism>
<feature type="region of interest" description="Disordered" evidence="1">
    <location>
        <begin position="1"/>
        <end position="27"/>
    </location>
</feature>
<feature type="region of interest" description="Disordered" evidence="1">
    <location>
        <begin position="108"/>
        <end position="132"/>
    </location>
</feature>
<keyword evidence="3" id="KW-1185">Reference proteome</keyword>
<evidence type="ECO:0000313" key="3">
    <source>
        <dbReference type="Proteomes" id="UP000269721"/>
    </source>
</evidence>
<protein>
    <submittedName>
        <fullName evidence="2">Uncharacterized protein</fullName>
    </submittedName>
</protein>
<dbReference type="Proteomes" id="UP000269721">
    <property type="component" value="Unassembled WGS sequence"/>
</dbReference>
<gene>
    <name evidence="2" type="ORF">BDK51DRAFT_25729</name>
</gene>
<accession>A0A4P9WEX1</accession>